<dbReference type="InterPro" id="IPR052564">
    <property type="entry name" value="N-acetyltrans/Recomb-assoc"/>
</dbReference>
<dbReference type="AlphaFoldDB" id="A0A9D0ZXT1"/>
<reference evidence="2" key="2">
    <citation type="journal article" date="2021" name="PeerJ">
        <title>Extensive microbial diversity within the chicken gut microbiome revealed by metagenomics and culture.</title>
        <authorList>
            <person name="Gilroy R."/>
            <person name="Ravi A."/>
            <person name="Getino M."/>
            <person name="Pursley I."/>
            <person name="Horton D.L."/>
            <person name="Alikhan N.F."/>
            <person name="Baker D."/>
            <person name="Gharbi K."/>
            <person name="Hall N."/>
            <person name="Watson M."/>
            <person name="Adriaenssens E.M."/>
            <person name="Foster-Nyarko E."/>
            <person name="Jarju S."/>
            <person name="Secka A."/>
            <person name="Antonio M."/>
            <person name="Oren A."/>
            <person name="Chaudhuri R.R."/>
            <person name="La Ragione R."/>
            <person name="Hildebrand F."/>
            <person name="Pallen M.J."/>
        </authorList>
    </citation>
    <scope>NUCLEOTIDE SEQUENCE</scope>
    <source>
        <strain evidence="2">ChiSjej3B21-11622</strain>
    </source>
</reference>
<feature type="domain" description="N-acetyltransferase" evidence="1">
    <location>
        <begin position="1"/>
        <end position="174"/>
    </location>
</feature>
<dbReference type="Proteomes" id="UP000886886">
    <property type="component" value="Unassembled WGS sequence"/>
</dbReference>
<comment type="caution">
    <text evidence="2">The sequence shown here is derived from an EMBL/GenBank/DDBJ whole genome shotgun (WGS) entry which is preliminary data.</text>
</comment>
<protein>
    <submittedName>
        <fullName evidence="2">GNAT family N-acetyltransferase</fullName>
    </submittedName>
</protein>
<dbReference type="GO" id="GO:0016747">
    <property type="term" value="F:acyltransferase activity, transferring groups other than amino-acyl groups"/>
    <property type="evidence" value="ECO:0007669"/>
    <property type="project" value="InterPro"/>
</dbReference>
<dbReference type="PANTHER" id="PTHR43451:SF1">
    <property type="entry name" value="ACETYLTRANSFERASE"/>
    <property type="match status" value="1"/>
</dbReference>
<dbReference type="Pfam" id="PF13673">
    <property type="entry name" value="Acetyltransf_10"/>
    <property type="match status" value="1"/>
</dbReference>
<accession>A0A9D0ZXT1</accession>
<name>A0A9D0ZXT1_9FIRM</name>
<dbReference type="PROSITE" id="PS51186">
    <property type="entry name" value="GNAT"/>
    <property type="match status" value="1"/>
</dbReference>
<organism evidence="2 3">
    <name type="scientific">Candidatus Limivivens merdigallinarum</name>
    <dbReference type="NCBI Taxonomy" id="2840859"/>
    <lineage>
        <taxon>Bacteria</taxon>
        <taxon>Bacillati</taxon>
        <taxon>Bacillota</taxon>
        <taxon>Clostridia</taxon>
        <taxon>Lachnospirales</taxon>
        <taxon>Lachnospiraceae</taxon>
        <taxon>Lachnospiraceae incertae sedis</taxon>
        <taxon>Candidatus Limivivens</taxon>
    </lineage>
</organism>
<reference evidence="2" key="1">
    <citation type="submission" date="2020-10" db="EMBL/GenBank/DDBJ databases">
        <authorList>
            <person name="Gilroy R."/>
        </authorList>
    </citation>
    <scope>NUCLEOTIDE SEQUENCE</scope>
    <source>
        <strain evidence="2">ChiSjej3B21-11622</strain>
    </source>
</reference>
<dbReference type="InterPro" id="IPR000182">
    <property type="entry name" value="GNAT_dom"/>
</dbReference>
<dbReference type="PANTHER" id="PTHR43451">
    <property type="entry name" value="ACETYLTRANSFERASE (GNAT) FAMILY PROTEIN"/>
    <property type="match status" value="1"/>
</dbReference>
<dbReference type="InterPro" id="IPR016181">
    <property type="entry name" value="Acyl_CoA_acyltransferase"/>
</dbReference>
<dbReference type="Gene3D" id="3.40.630.30">
    <property type="match status" value="1"/>
</dbReference>
<dbReference type="SUPFAM" id="SSF55729">
    <property type="entry name" value="Acyl-CoA N-acyltransferases (Nat)"/>
    <property type="match status" value="1"/>
</dbReference>
<gene>
    <name evidence="2" type="ORF">IAB26_15080</name>
</gene>
<sequence>MILRKFCPSDFPEILDLFQNTIRSVNCRDYNADQIRVWSNGRKRLESQLEHFSSLYTVVAERPAEIQQPIFGASAPASSLETKGQIVGYGNIDDNGYLDHLYVHKDFQGKGIASRILEKLESHARSVGCAEIEVHASITAKGFFEKYGYTLCKKQTVEREGIGLENFVMRKGLSSSIPVA</sequence>
<dbReference type="CDD" id="cd04301">
    <property type="entry name" value="NAT_SF"/>
    <property type="match status" value="1"/>
</dbReference>
<evidence type="ECO:0000313" key="2">
    <source>
        <dbReference type="EMBL" id="HIQ97871.1"/>
    </source>
</evidence>
<evidence type="ECO:0000313" key="3">
    <source>
        <dbReference type="Proteomes" id="UP000886886"/>
    </source>
</evidence>
<proteinExistence type="predicted"/>
<evidence type="ECO:0000259" key="1">
    <source>
        <dbReference type="PROSITE" id="PS51186"/>
    </source>
</evidence>
<dbReference type="EMBL" id="DVFT01000222">
    <property type="protein sequence ID" value="HIQ97871.1"/>
    <property type="molecule type" value="Genomic_DNA"/>
</dbReference>